<accession>A0A158GP50</accession>
<proteinExistence type="predicted"/>
<evidence type="ECO:0000256" key="1">
    <source>
        <dbReference type="SAM" id="Coils"/>
    </source>
</evidence>
<keyword evidence="1" id="KW-0175">Coiled coil</keyword>
<evidence type="ECO:0000256" key="2">
    <source>
        <dbReference type="SAM" id="MobiDB-lite"/>
    </source>
</evidence>
<dbReference type="Proteomes" id="UP000054893">
    <property type="component" value="Unassembled WGS sequence"/>
</dbReference>
<organism evidence="5 6">
    <name type="scientific">Caballeronia sordidicola</name>
    <name type="common">Burkholderia sordidicola</name>
    <dbReference type="NCBI Taxonomy" id="196367"/>
    <lineage>
        <taxon>Bacteria</taxon>
        <taxon>Pseudomonadati</taxon>
        <taxon>Pseudomonadota</taxon>
        <taxon>Betaproteobacteria</taxon>
        <taxon>Burkholderiales</taxon>
        <taxon>Burkholderiaceae</taxon>
        <taxon>Caballeronia</taxon>
    </lineage>
</organism>
<keyword evidence="3" id="KW-0472">Membrane</keyword>
<dbReference type="GO" id="GO:0055085">
    <property type="term" value="P:transmembrane transport"/>
    <property type="evidence" value="ECO:0007669"/>
    <property type="project" value="InterPro"/>
</dbReference>
<keyword evidence="3" id="KW-1133">Transmembrane helix</keyword>
<dbReference type="Gene3D" id="1.10.287.470">
    <property type="entry name" value="Helix hairpin bin"/>
    <property type="match status" value="1"/>
</dbReference>
<protein>
    <submittedName>
        <fullName evidence="5">Secretion protein HlyD family protein</fullName>
    </submittedName>
</protein>
<feature type="region of interest" description="Disordered" evidence="2">
    <location>
        <begin position="1"/>
        <end position="20"/>
    </location>
</feature>
<evidence type="ECO:0000256" key="3">
    <source>
        <dbReference type="SAM" id="Phobius"/>
    </source>
</evidence>
<dbReference type="Gene3D" id="2.40.50.100">
    <property type="match status" value="1"/>
</dbReference>
<reference evidence="5 6" key="1">
    <citation type="submission" date="2016-01" db="EMBL/GenBank/DDBJ databases">
        <authorList>
            <person name="Oliw E.H."/>
        </authorList>
    </citation>
    <scope>NUCLEOTIDE SEQUENCE [LARGE SCALE GENOMIC DNA]</scope>
    <source>
        <strain evidence="5">LMG 22029</strain>
    </source>
</reference>
<feature type="transmembrane region" description="Helical" evidence="3">
    <location>
        <begin position="28"/>
        <end position="49"/>
    </location>
</feature>
<dbReference type="PANTHER" id="PTHR30386">
    <property type="entry name" value="MEMBRANE FUSION SUBUNIT OF EMRAB-TOLC MULTIDRUG EFFLUX PUMP"/>
    <property type="match status" value="1"/>
</dbReference>
<dbReference type="Gene3D" id="2.40.30.170">
    <property type="match status" value="1"/>
</dbReference>
<keyword evidence="3" id="KW-0812">Transmembrane</keyword>
<dbReference type="InterPro" id="IPR058625">
    <property type="entry name" value="MdtA-like_BSH"/>
</dbReference>
<dbReference type="PANTHER" id="PTHR30386:SF24">
    <property type="entry name" value="MULTIDRUG RESISTANCE EFFLUX PUMP"/>
    <property type="match status" value="1"/>
</dbReference>
<dbReference type="OrthoDB" id="9811754at2"/>
<name>A0A158GP50_CABSO</name>
<sequence length="379" mass="40568">MSTTVDSPGQDRLPQDTAAPAPRSRRRLILLGVGLVAIVAGGIWLARWWTVGRFIESTDDAYLQADSVTVAPKVSGYVTDVYVGDNATVKAGDPLVRLDTRQYQASLDQAEATIAARTADIQKAQADILQQRANIDQSKAQEQVARFSAQHARDEVQRYAPLTATGAETSERLAQLVNTRDQANATLAANAAAVKSAETQIASTTAQIAQARAQLEAAQASAKQAQLDMQDTIVRSALPGKVGDRSVRVGQYVQPGTRMMSVVPIQSTYLVANFKETQVGHMRIGQPVTLHVDALSGTDLHGVVDSFAPGTGAQFALLPPENATGNFTKIVQRVPVRIRINTGPETRSVLLPGLSVTADVDTRSSREGDKRIEAENNHG</sequence>
<dbReference type="AlphaFoldDB" id="A0A158GP50"/>
<evidence type="ECO:0000313" key="6">
    <source>
        <dbReference type="Proteomes" id="UP000054893"/>
    </source>
</evidence>
<feature type="domain" description="Multidrug resistance protein MdtA-like barrel-sandwich hybrid" evidence="4">
    <location>
        <begin position="67"/>
        <end position="263"/>
    </location>
</feature>
<dbReference type="InterPro" id="IPR050739">
    <property type="entry name" value="MFP"/>
</dbReference>
<evidence type="ECO:0000259" key="4">
    <source>
        <dbReference type="Pfam" id="PF25917"/>
    </source>
</evidence>
<feature type="coiled-coil region" evidence="1">
    <location>
        <begin position="107"/>
        <end position="141"/>
    </location>
</feature>
<feature type="coiled-coil region" evidence="1">
    <location>
        <begin position="194"/>
        <end position="228"/>
    </location>
</feature>
<evidence type="ECO:0000313" key="5">
    <source>
        <dbReference type="EMBL" id="SAL33898.1"/>
    </source>
</evidence>
<dbReference type="SUPFAM" id="SSF111369">
    <property type="entry name" value="HlyD-like secretion proteins"/>
    <property type="match status" value="2"/>
</dbReference>
<dbReference type="RefSeq" id="WP_060856416.1">
    <property type="nucleotide sequence ID" value="NZ_FCOC02000009.1"/>
</dbReference>
<dbReference type="EMBL" id="FCOC02000009">
    <property type="protein sequence ID" value="SAL33898.1"/>
    <property type="molecule type" value="Genomic_DNA"/>
</dbReference>
<dbReference type="Pfam" id="PF25917">
    <property type="entry name" value="BSH_RND"/>
    <property type="match status" value="1"/>
</dbReference>
<gene>
    <name evidence="5" type="ORF">AWB64_03253</name>
</gene>